<evidence type="ECO:0000259" key="7">
    <source>
        <dbReference type="PROSITE" id="PS51123"/>
    </source>
</evidence>
<evidence type="ECO:0000256" key="5">
    <source>
        <dbReference type="SAM" id="MobiDB-lite"/>
    </source>
</evidence>
<accession>A0AAJ1EJW1</accession>
<dbReference type="PANTHER" id="PTHR30329:SF21">
    <property type="entry name" value="LIPOPROTEIN YIAD-RELATED"/>
    <property type="match status" value="1"/>
</dbReference>
<dbReference type="SUPFAM" id="SSF103088">
    <property type="entry name" value="OmpA-like"/>
    <property type="match status" value="1"/>
</dbReference>
<feature type="region of interest" description="Disordered" evidence="5">
    <location>
        <begin position="250"/>
        <end position="280"/>
    </location>
</feature>
<dbReference type="PROSITE" id="PS51123">
    <property type="entry name" value="OMPA_2"/>
    <property type="match status" value="1"/>
</dbReference>
<dbReference type="GO" id="GO:0009279">
    <property type="term" value="C:cell outer membrane"/>
    <property type="evidence" value="ECO:0007669"/>
    <property type="project" value="UniProtKB-SubCell"/>
</dbReference>
<comment type="caution">
    <text evidence="8">The sequence shown here is derived from an EMBL/GenBank/DDBJ whole genome shotgun (WGS) entry which is preliminary data.</text>
</comment>
<dbReference type="Pfam" id="PF00691">
    <property type="entry name" value="OmpA"/>
    <property type="match status" value="1"/>
</dbReference>
<dbReference type="PANTHER" id="PTHR30329">
    <property type="entry name" value="STATOR ELEMENT OF FLAGELLAR MOTOR COMPLEX"/>
    <property type="match status" value="1"/>
</dbReference>
<dbReference type="Gene3D" id="3.30.1330.60">
    <property type="entry name" value="OmpA-like domain"/>
    <property type="match status" value="1"/>
</dbReference>
<evidence type="ECO:0000256" key="1">
    <source>
        <dbReference type="ARBA" id="ARBA00004442"/>
    </source>
</evidence>
<protein>
    <submittedName>
        <fullName evidence="8">OmpA family protein</fullName>
    </submittedName>
</protein>
<comment type="subcellular location">
    <subcellularLocation>
        <location evidence="1">Cell outer membrane</location>
    </subcellularLocation>
</comment>
<dbReference type="InterPro" id="IPR006664">
    <property type="entry name" value="OMP_bac"/>
</dbReference>
<evidence type="ECO:0000313" key="8">
    <source>
        <dbReference type="EMBL" id="MBZ0160501.1"/>
    </source>
</evidence>
<sequence>MNDRRLNARFLAWAMAVLFLVCGGSTDSYAQDVKNSSDHPLFPNRMPGYSISNYQQQAFSSYRFRTHPTQVIEGKYTRIHYYLKDLQQHPGGLAIRRNYENAIKAVGGEVAYSDDNVSVMKVVRDGVVVWAEVQASTKVAGRIYFLHIVERTAMTQTITADAMAAAIDRDGFIALDVHFATGKAEILPDSRPLIDEIVTMLSKYNRWRVGIEGHTDNSGSPASNKTLSDARARSVTDAIVAAGINRDRLDPAGFGQDRPVADNRTEEGRAKNRRVEIVKR</sequence>
<dbReference type="AlphaFoldDB" id="A0AAJ1EJW1"/>
<dbReference type="EMBL" id="JAIOIU010000129">
    <property type="protein sequence ID" value="MBZ0160501.1"/>
    <property type="molecule type" value="Genomic_DNA"/>
</dbReference>
<evidence type="ECO:0000256" key="4">
    <source>
        <dbReference type="PROSITE-ProRule" id="PRU00473"/>
    </source>
</evidence>
<evidence type="ECO:0000313" key="9">
    <source>
        <dbReference type="Proteomes" id="UP001197609"/>
    </source>
</evidence>
<feature type="domain" description="OmpA-like" evidence="7">
    <location>
        <begin position="166"/>
        <end position="280"/>
    </location>
</feature>
<gene>
    <name evidence="8" type="ORF">K8G79_10270</name>
</gene>
<evidence type="ECO:0000256" key="3">
    <source>
        <dbReference type="ARBA" id="ARBA00023237"/>
    </source>
</evidence>
<dbReference type="PRINTS" id="PR01021">
    <property type="entry name" value="OMPADOMAIN"/>
</dbReference>
<dbReference type="Proteomes" id="UP001197609">
    <property type="component" value="Unassembled WGS sequence"/>
</dbReference>
<feature type="signal peptide" evidence="6">
    <location>
        <begin position="1"/>
        <end position="30"/>
    </location>
</feature>
<name>A0AAJ1EJW1_9BACT</name>
<dbReference type="CDD" id="cd07185">
    <property type="entry name" value="OmpA_C-like"/>
    <property type="match status" value="1"/>
</dbReference>
<keyword evidence="6" id="KW-0732">Signal</keyword>
<feature type="compositionally biased region" description="Basic and acidic residues" evidence="5">
    <location>
        <begin position="259"/>
        <end position="280"/>
    </location>
</feature>
<keyword evidence="2 4" id="KW-0472">Membrane</keyword>
<keyword evidence="3" id="KW-0998">Cell outer membrane</keyword>
<proteinExistence type="predicted"/>
<organism evidence="8 9">
    <name type="scientific">Candidatus Methylomirabilis tolerans</name>
    <dbReference type="NCBI Taxonomy" id="3123416"/>
    <lineage>
        <taxon>Bacteria</taxon>
        <taxon>Candidatus Methylomirabilota</taxon>
        <taxon>Candidatus Methylomirabilia</taxon>
        <taxon>Candidatus Methylomirabilales</taxon>
        <taxon>Candidatus Methylomirabilaceae</taxon>
        <taxon>Candidatus Methylomirabilis</taxon>
    </lineage>
</organism>
<dbReference type="InterPro" id="IPR006665">
    <property type="entry name" value="OmpA-like"/>
</dbReference>
<reference evidence="8 9" key="1">
    <citation type="journal article" date="2021" name="bioRxiv">
        <title>Unraveling nitrogen, sulfur and carbon metabolic pathways and microbial community transcriptional responses to substrate deprivation and toxicity stresses in a bioreactor mimicking anoxic brackish coastal sediment conditions.</title>
        <authorList>
            <person name="Martins P.D."/>
            <person name="Echeveste M.J."/>
            <person name="Arshad A."/>
            <person name="Kurth J."/>
            <person name="Ouboter H."/>
            <person name="Jetten M.S.M."/>
            <person name="Welte C.U."/>
        </authorList>
    </citation>
    <scope>NUCLEOTIDE SEQUENCE [LARGE SCALE GENOMIC DNA]</scope>
    <source>
        <strain evidence="8">MAG_38</strain>
    </source>
</reference>
<evidence type="ECO:0000256" key="6">
    <source>
        <dbReference type="SAM" id="SignalP"/>
    </source>
</evidence>
<evidence type="ECO:0000256" key="2">
    <source>
        <dbReference type="ARBA" id="ARBA00023136"/>
    </source>
</evidence>
<dbReference type="InterPro" id="IPR050330">
    <property type="entry name" value="Bact_OuterMem_StrucFunc"/>
</dbReference>
<feature type="chain" id="PRO_5042609961" evidence="6">
    <location>
        <begin position="31"/>
        <end position="280"/>
    </location>
</feature>
<dbReference type="InterPro" id="IPR036737">
    <property type="entry name" value="OmpA-like_sf"/>
</dbReference>